<dbReference type="InterPro" id="IPR039498">
    <property type="entry name" value="NTP_transf_5"/>
</dbReference>
<keyword evidence="2" id="KW-1185">Reference proteome</keyword>
<protein>
    <submittedName>
        <fullName evidence="1">Nucleotidyltransferase family protein</fullName>
    </submittedName>
</protein>
<dbReference type="RefSeq" id="WP_347704881.1">
    <property type="nucleotide sequence ID" value="NZ_JBDPZD010000002.1"/>
</dbReference>
<evidence type="ECO:0000313" key="1">
    <source>
        <dbReference type="EMBL" id="MEO3691680.1"/>
    </source>
</evidence>
<reference evidence="1 2" key="1">
    <citation type="submission" date="2024-05" db="EMBL/GenBank/DDBJ databases">
        <title>Roseateles sp. DJS-2-20 16S ribosomal RNA gene Genome sequencing and assembly.</title>
        <authorList>
            <person name="Woo H."/>
        </authorList>
    </citation>
    <scope>NUCLEOTIDE SEQUENCE [LARGE SCALE GENOMIC DNA]</scope>
    <source>
        <strain evidence="1 2">DJS-2-20</strain>
    </source>
</reference>
<sequence>MNALATSLQRTTERLALELRSASSTAPDWTLLDWRVAMAMAFVHGISGLLAQRLVWRGPAEWHEFLTSQDGHCQAREAQVRAKLAALDAAARAHGLPVLALKGAALLELRVHAPGERPMGDIDLLCTPGDVEALDALVQPLGFVPEATSWKHRHYRPLQALPEPHFAEHTDNPLKLDLHTRIHERLPVAEVDITAALWRPAGTGVLPYPSHAALMRHLLLHTAGNLCTRSVRLIQLIDIARLAPRLTRAEWDEALAPDNTGAAAWWAWPVLALAQRYQPGLEDAIASPALDAARRACPVLLRQQAAHETLGQASLSRLSVVALPGLAWCRTPRELWLCARERLAPPRRERAVTQALVAAQPALRGSAWTQQSRWRKALDVVRGQAPRAQTLYAVHRALDYQPEASR</sequence>
<evidence type="ECO:0000313" key="2">
    <source>
        <dbReference type="Proteomes" id="UP001495147"/>
    </source>
</evidence>
<dbReference type="Proteomes" id="UP001495147">
    <property type="component" value="Unassembled WGS sequence"/>
</dbReference>
<gene>
    <name evidence="1" type="ORF">ABDJ85_09385</name>
</gene>
<organism evidence="1 2">
    <name type="scientific">Roseateles paludis</name>
    <dbReference type="NCBI Taxonomy" id="3145238"/>
    <lineage>
        <taxon>Bacteria</taxon>
        <taxon>Pseudomonadati</taxon>
        <taxon>Pseudomonadota</taxon>
        <taxon>Betaproteobacteria</taxon>
        <taxon>Burkholderiales</taxon>
        <taxon>Sphaerotilaceae</taxon>
        <taxon>Roseateles</taxon>
    </lineage>
</organism>
<name>A0ABV0G1V0_9BURK</name>
<dbReference type="Pfam" id="PF14907">
    <property type="entry name" value="NTP_transf_5"/>
    <property type="match status" value="1"/>
</dbReference>
<accession>A0ABV0G1V0</accession>
<dbReference type="EMBL" id="JBDPZD010000002">
    <property type="protein sequence ID" value="MEO3691680.1"/>
    <property type="molecule type" value="Genomic_DNA"/>
</dbReference>
<proteinExistence type="predicted"/>
<comment type="caution">
    <text evidence="1">The sequence shown here is derived from an EMBL/GenBank/DDBJ whole genome shotgun (WGS) entry which is preliminary data.</text>
</comment>